<feature type="region of interest" description="Disordered" evidence="1">
    <location>
        <begin position="153"/>
        <end position="215"/>
    </location>
</feature>
<organism evidence="3 4">
    <name type="scientific">Marinobacterium weihaiense</name>
    <dbReference type="NCBI Taxonomy" id="2851016"/>
    <lineage>
        <taxon>Bacteria</taxon>
        <taxon>Pseudomonadati</taxon>
        <taxon>Pseudomonadota</taxon>
        <taxon>Gammaproteobacteria</taxon>
        <taxon>Oceanospirillales</taxon>
        <taxon>Oceanospirillaceae</taxon>
        <taxon>Marinobacterium</taxon>
    </lineage>
</organism>
<evidence type="ECO:0000313" key="3">
    <source>
        <dbReference type="EMBL" id="MBV0932717.1"/>
    </source>
</evidence>
<name>A0ABS6MAD3_9GAMM</name>
<proteinExistence type="predicted"/>
<dbReference type="RefSeq" id="WP_217334145.1">
    <property type="nucleotide sequence ID" value="NZ_JAHQZT010000005.1"/>
</dbReference>
<feature type="chain" id="PRO_5046862522" description="Secreted protein" evidence="2">
    <location>
        <begin position="32"/>
        <end position="215"/>
    </location>
</feature>
<evidence type="ECO:0000256" key="1">
    <source>
        <dbReference type="SAM" id="MobiDB-lite"/>
    </source>
</evidence>
<protein>
    <recommendedName>
        <fullName evidence="5">Secreted protein</fullName>
    </recommendedName>
</protein>
<evidence type="ECO:0000256" key="2">
    <source>
        <dbReference type="SAM" id="SignalP"/>
    </source>
</evidence>
<sequence length="215" mass="23171">MPNRSIRASISSLTSALLLAGLMVIPSGAAAGSERRAAPIPYDVTGADRFSAGRVHGRDAYEGKGRGDRDWEPLREVRPADRIAKPLPVQVVHPSALPPVHEVVVRPKPEIVLAGEDRVFDQIRLDEAIQRCIFQNICTDEVKAIPGVYLGDEQEGDEDWTGRDDGLEVLTDNAPMDAEPEPPIPDSIDPFGLNSPDGGPGTKAPGRVFVEEPAE</sequence>
<evidence type="ECO:0008006" key="5">
    <source>
        <dbReference type="Google" id="ProtNLM"/>
    </source>
</evidence>
<feature type="signal peptide" evidence="2">
    <location>
        <begin position="1"/>
        <end position="31"/>
    </location>
</feature>
<gene>
    <name evidence="3" type="ORF">KTN04_05135</name>
</gene>
<keyword evidence="4" id="KW-1185">Reference proteome</keyword>
<reference evidence="3 4" key="1">
    <citation type="submission" date="2021-06" db="EMBL/GenBank/DDBJ databases">
        <title>Bacterium isolated from marine sediment.</title>
        <authorList>
            <person name="Zhu K.-L."/>
            <person name="Du Z.-J."/>
            <person name="Liang Q.-Y."/>
        </authorList>
    </citation>
    <scope>NUCLEOTIDE SEQUENCE [LARGE SCALE GENOMIC DNA]</scope>
    <source>
        <strain evidence="3 4">A346</strain>
    </source>
</reference>
<accession>A0ABS6MAD3</accession>
<comment type="caution">
    <text evidence="3">The sequence shown here is derived from an EMBL/GenBank/DDBJ whole genome shotgun (WGS) entry which is preliminary data.</text>
</comment>
<dbReference type="EMBL" id="JAHQZT010000005">
    <property type="protein sequence ID" value="MBV0932717.1"/>
    <property type="molecule type" value="Genomic_DNA"/>
</dbReference>
<evidence type="ECO:0000313" key="4">
    <source>
        <dbReference type="Proteomes" id="UP000755551"/>
    </source>
</evidence>
<keyword evidence="2" id="KW-0732">Signal</keyword>
<dbReference type="Proteomes" id="UP000755551">
    <property type="component" value="Unassembled WGS sequence"/>
</dbReference>